<sequence length="161" mass="18058">MQPQTVCAMPESDLDLVVVIHAAHEFIPNAQTLWRPKTLRTARVVSTRWVRAHRRPSRRCKSALDLNDRGASPMSMVSCRSRSARDDIFPCWDYVYADQQGTARMGCCSRSARRCVLTVRCRGNLPSDPGALEMELSSETDPCYSAAMISRDKSCSQSAWS</sequence>
<accession>W4KKV2</accession>
<proteinExistence type="predicted"/>
<dbReference type="EMBL" id="KI925455">
    <property type="protein sequence ID" value="ETW85696.1"/>
    <property type="molecule type" value="Genomic_DNA"/>
</dbReference>
<keyword evidence="2" id="KW-1185">Reference proteome</keyword>
<protein>
    <submittedName>
        <fullName evidence="1">Uncharacterized protein</fullName>
    </submittedName>
</protein>
<evidence type="ECO:0000313" key="2">
    <source>
        <dbReference type="Proteomes" id="UP000030671"/>
    </source>
</evidence>
<dbReference type="InParanoid" id="W4KKV2"/>
<reference evidence="1 2" key="1">
    <citation type="journal article" date="2012" name="New Phytol.">
        <title>Insight into trade-off between wood decay and parasitism from the genome of a fungal forest pathogen.</title>
        <authorList>
            <person name="Olson A."/>
            <person name="Aerts A."/>
            <person name="Asiegbu F."/>
            <person name="Belbahri L."/>
            <person name="Bouzid O."/>
            <person name="Broberg A."/>
            <person name="Canback B."/>
            <person name="Coutinho P.M."/>
            <person name="Cullen D."/>
            <person name="Dalman K."/>
            <person name="Deflorio G."/>
            <person name="van Diepen L.T."/>
            <person name="Dunand C."/>
            <person name="Duplessis S."/>
            <person name="Durling M."/>
            <person name="Gonthier P."/>
            <person name="Grimwood J."/>
            <person name="Fossdal C.G."/>
            <person name="Hansson D."/>
            <person name="Henrissat B."/>
            <person name="Hietala A."/>
            <person name="Himmelstrand K."/>
            <person name="Hoffmeister D."/>
            <person name="Hogberg N."/>
            <person name="James T.Y."/>
            <person name="Karlsson M."/>
            <person name="Kohler A."/>
            <person name="Kues U."/>
            <person name="Lee Y.H."/>
            <person name="Lin Y.C."/>
            <person name="Lind M."/>
            <person name="Lindquist E."/>
            <person name="Lombard V."/>
            <person name="Lucas S."/>
            <person name="Lunden K."/>
            <person name="Morin E."/>
            <person name="Murat C."/>
            <person name="Park J."/>
            <person name="Raffaello T."/>
            <person name="Rouze P."/>
            <person name="Salamov A."/>
            <person name="Schmutz J."/>
            <person name="Solheim H."/>
            <person name="Stahlberg J."/>
            <person name="Velez H."/>
            <person name="de Vries R.P."/>
            <person name="Wiebenga A."/>
            <person name="Woodward S."/>
            <person name="Yakovlev I."/>
            <person name="Garbelotto M."/>
            <person name="Martin F."/>
            <person name="Grigoriev I.V."/>
            <person name="Stenlid J."/>
        </authorList>
    </citation>
    <scope>NUCLEOTIDE SEQUENCE [LARGE SCALE GENOMIC DNA]</scope>
    <source>
        <strain evidence="1 2">TC 32-1</strain>
    </source>
</reference>
<dbReference type="Proteomes" id="UP000030671">
    <property type="component" value="Unassembled WGS sequence"/>
</dbReference>
<name>W4KKV2_HETIT</name>
<dbReference type="GeneID" id="20667352"/>
<dbReference type="RefSeq" id="XP_009542530.1">
    <property type="nucleotide sequence ID" value="XM_009544235.1"/>
</dbReference>
<organism evidence="1 2">
    <name type="scientific">Heterobasidion irregulare (strain TC 32-1)</name>
    <dbReference type="NCBI Taxonomy" id="747525"/>
    <lineage>
        <taxon>Eukaryota</taxon>
        <taxon>Fungi</taxon>
        <taxon>Dikarya</taxon>
        <taxon>Basidiomycota</taxon>
        <taxon>Agaricomycotina</taxon>
        <taxon>Agaricomycetes</taxon>
        <taxon>Russulales</taxon>
        <taxon>Bondarzewiaceae</taxon>
        <taxon>Heterobasidion</taxon>
        <taxon>Heterobasidion annosum species complex</taxon>
    </lineage>
</organism>
<dbReference type="KEGG" id="hir:HETIRDRAFT_150126"/>
<dbReference type="AlphaFoldDB" id="W4KKV2"/>
<dbReference type="HOGENOM" id="CLU_1643913_0_0_1"/>
<gene>
    <name evidence="1" type="ORF">HETIRDRAFT_150126</name>
</gene>
<evidence type="ECO:0000313" key="1">
    <source>
        <dbReference type="EMBL" id="ETW85696.1"/>
    </source>
</evidence>